<dbReference type="Gene3D" id="3.40.50.150">
    <property type="entry name" value="Vaccinia Virus protein VP39"/>
    <property type="match status" value="1"/>
</dbReference>
<dbReference type="RefSeq" id="WP_189353723.1">
    <property type="nucleotide sequence ID" value="NZ_BMYP01000029.1"/>
</dbReference>
<protein>
    <recommendedName>
        <fullName evidence="1">Methyltransferase domain-containing protein</fullName>
    </recommendedName>
</protein>
<dbReference type="Proteomes" id="UP000662678">
    <property type="component" value="Unassembled WGS sequence"/>
</dbReference>
<dbReference type="SUPFAM" id="SSF53335">
    <property type="entry name" value="S-adenosyl-L-methionine-dependent methyltransferases"/>
    <property type="match status" value="1"/>
</dbReference>
<reference evidence="3" key="1">
    <citation type="journal article" date="2019" name="Int. J. Syst. Evol. Microbiol.">
        <title>The Global Catalogue of Microorganisms (GCM) 10K type strain sequencing project: providing services to taxonomists for standard genome sequencing and annotation.</title>
        <authorList>
            <consortium name="The Broad Institute Genomics Platform"/>
            <consortium name="The Broad Institute Genome Sequencing Center for Infectious Disease"/>
            <person name="Wu L."/>
            <person name="Ma J."/>
        </authorList>
    </citation>
    <scope>NUCLEOTIDE SEQUENCE [LARGE SCALE GENOMIC DNA]</scope>
    <source>
        <strain evidence="3">KCTC 23713</strain>
    </source>
</reference>
<organism evidence="2 3">
    <name type="scientific">Vogesella fluminis</name>
    <dbReference type="NCBI Taxonomy" id="1069161"/>
    <lineage>
        <taxon>Bacteria</taxon>
        <taxon>Pseudomonadati</taxon>
        <taxon>Pseudomonadota</taxon>
        <taxon>Betaproteobacteria</taxon>
        <taxon>Neisseriales</taxon>
        <taxon>Chromobacteriaceae</taxon>
        <taxon>Vogesella</taxon>
    </lineage>
</organism>
<accession>A0ABQ3HED1</accession>
<dbReference type="Pfam" id="PF13847">
    <property type="entry name" value="Methyltransf_31"/>
    <property type="match status" value="1"/>
</dbReference>
<comment type="caution">
    <text evidence="2">The sequence shown here is derived from an EMBL/GenBank/DDBJ whole genome shotgun (WGS) entry which is preliminary data.</text>
</comment>
<dbReference type="InterPro" id="IPR029063">
    <property type="entry name" value="SAM-dependent_MTases_sf"/>
</dbReference>
<name>A0ABQ3HED1_9NEIS</name>
<dbReference type="CDD" id="cd02440">
    <property type="entry name" value="AdoMet_MTases"/>
    <property type="match status" value="1"/>
</dbReference>
<dbReference type="EMBL" id="BMYP01000029">
    <property type="protein sequence ID" value="GHD79187.1"/>
    <property type="molecule type" value="Genomic_DNA"/>
</dbReference>
<evidence type="ECO:0000313" key="3">
    <source>
        <dbReference type="Proteomes" id="UP000662678"/>
    </source>
</evidence>
<gene>
    <name evidence="2" type="ORF">GCM10011419_22220</name>
</gene>
<evidence type="ECO:0000259" key="1">
    <source>
        <dbReference type="Pfam" id="PF13847"/>
    </source>
</evidence>
<dbReference type="InterPro" id="IPR025714">
    <property type="entry name" value="Methyltranfer_dom"/>
</dbReference>
<feature type="domain" description="Methyltransferase" evidence="1">
    <location>
        <begin position="45"/>
        <end position="130"/>
    </location>
</feature>
<keyword evidence="3" id="KW-1185">Reference proteome</keyword>
<proteinExistence type="predicted"/>
<sequence>MDPTLYEHYKSLAQQYGSSYLSAQYSSRESQERRYEILSQIAPLQGCKILDFGCGAGHLLTYLTQSGIQCDYTGVDGVEDFFPLAKKVNPHGRFGYWDEFAAEQFDYAFVSGVFNNRMADNVAFYQQTLRELFARVRHGVAFNMLSSYVDYFDEGLFYVSPEQVFTFVKRELTPFVTLRHDYLVKAGSIPFEFAVYAYKQG</sequence>
<evidence type="ECO:0000313" key="2">
    <source>
        <dbReference type="EMBL" id="GHD79187.1"/>
    </source>
</evidence>